<gene>
    <name evidence="2" type="ORF">LCGC14_0956680</name>
</gene>
<proteinExistence type="predicted"/>
<reference evidence="2" key="1">
    <citation type="journal article" date="2015" name="Nature">
        <title>Complex archaea that bridge the gap between prokaryotes and eukaryotes.</title>
        <authorList>
            <person name="Spang A."/>
            <person name="Saw J.H."/>
            <person name="Jorgensen S.L."/>
            <person name="Zaremba-Niedzwiedzka K."/>
            <person name="Martijn J."/>
            <person name="Lind A.E."/>
            <person name="van Eijk R."/>
            <person name="Schleper C."/>
            <person name="Guy L."/>
            <person name="Ettema T.J."/>
        </authorList>
    </citation>
    <scope>NUCLEOTIDE SEQUENCE</scope>
</reference>
<keyword evidence="1" id="KW-0175">Coiled coil</keyword>
<dbReference type="EMBL" id="LAZR01003436">
    <property type="protein sequence ID" value="KKN18348.1"/>
    <property type="molecule type" value="Genomic_DNA"/>
</dbReference>
<comment type="caution">
    <text evidence="2">The sequence shown here is derived from an EMBL/GenBank/DDBJ whole genome shotgun (WGS) entry which is preliminary data.</text>
</comment>
<name>A0A0F9RM63_9ZZZZ</name>
<organism evidence="2">
    <name type="scientific">marine sediment metagenome</name>
    <dbReference type="NCBI Taxonomy" id="412755"/>
    <lineage>
        <taxon>unclassified sequences</taxon>
        <taxon>metagenomes</taxon>
        <taxon>ecological metagenomes</taxon>
    </lineage>
</organism>
<accession>A0A0F9RM63</accession>
<feature type="coiled-coil region" evidence="1">
    <location>
        <begin position="135"/>
        <end position="162"/>
    </location>
</feature>
<evidence type="ECO:0000313" key="2">
    <source>
        <dbReference type="EMBL" id="KKN18348.1"/>
    </source>
</evidence>
<sequence>MKELAKALSKVYNDYFKTEEGVLKLLSNEKLKEFVLESEENAKMIYRALAENIFTHRYAGWIVSELKGEGDYRDYCCSGGEGGIENRKIWKLLKKSDLNVIGGNYTWNWILNKTVWKIRMKRLNRLMFLSLNIYKPEYLKEREKMQKEFDKLQKKLDKISKKRKGSE</sequence>
<evidence type="ECO:0000256" key="1">
    <source>
        <dbReference type="SAM" id="Coils"/>
    </source>
</evidence>
<dbReference type="AlphaFoldDB" id="A0A0F9RM63"/>
<protein>
    <submittedName>
        <fullName evidence="2">Uncharacterized protein</fullName>
    </submittedName>
</protein>